<feature type="region of interest" description="Disordered" evidence="2">
    <location>
        <begin position="68"/>
        <end position="100"/>
    </location>
</feature>
<sequence length="1413" mass="156757">MFENLQDFDINQLPKLLLAFQQQLTSVQEQVQQHESLLLRMDKLEKENNTLKKDLQTKDLVIEKLRGQLTAHTTRTPNPPLEGGKEVSHQATPKPTDTESSYITAARTGAKFPDPARTAKKRVAAGRLFKSVTAKGPQGYQYVYIGRSGKVERSEIRSTFRKVGVDPGRVLDICFPASGVIGVLLHTQYVKDFLDLMHKCEAEVIEDFEPLDPKHIADPKYDDLNAADREMLMYEFTNTRALQTLSFLRPLNVSGVGKYFVSAGWICQEELDTAVSEAMGRFAEKEPKRAAFLFNSLSPPSSLYNINPVHSLFVSLSLWNANGLRASVVHDVLSHVLNSHVLLVTETWLTSGSFPTNWSQFHLYGTKVPGASGRGSGGITAFVSPSCPFLVSQLPSYNPHTLSLRVGSLTVHCVYLPPPLPTDKVLSVLSSLPLTRDTILCGDFNARLGPLTGDSATNPRGVALTPWLDNFGFSVLNASLAYGVKTFTTFRRQKEVSSIIDLFLTNIGDAAILNPQMVVESDLSLGSDHRLMLLTFEYVAPPSDSEASRNSVLAPRRQWKLSKLNKPKPLALYQTLFRSSVVPLVDTLSGLVSDPPSVRPDIDMINDSLNQCLYESLDGSIGIKTGRPGHWKKFWTQEIEDAARTRDGLYSKWRHSFGIVKVKNWAIYKNAHRKFRSLVQAAKRRSWKKFCAALESDFSKATSAIKRIKRNKESSATYSHPDGPAASVATMGSHLASVYDGSLLASANRPPPPVAVDSELPFSVPQYMSLFDVDTLMSHIKRLPTHKAPGPDHIKAEMLKFLVAEVAPVLSLLFTLCYQWSYTPDLWRQAQVFPIFKKGDASDPGNFRPISLTSVMRKLFEFSLMPDLDAHSPALDIAQGGFRPQRSPLDQALCLHDLMHDYFLIHHHYPVVAFLDIQAAYDTVDRRVIWQALANSTLPRPVLGLLINMFDEVSVSVLIANHNSSAFSPVTGVLQGSVLSPHLYSLYINSLPGLLRSAATGASMIRVPGMNNPLAINSLLFADDVAIFGRRSEVQHMLNLASDHSISLGYRWKPSKCAVLGSPTATTSNRLTLYDEPLPIVEEFTYLGMPFRYKGLFAPGIQSLRAAGAVQVMALLNSVGVNRTGFSLLLCSRLYKAFIRPKLEYGLAISHLSFRDFKALDDVQNRLVGMFVGGSWFNVAKHITCLPSMKHRYNVLATRYALRADALPTDCLLVLLRQNLSYTRLDKYICQNQLYLSLPDPVPSASGLTAVFNNYWQEQVDRQLESAAISGSHTLLRACRPSVSRPDPILYLPIGRSARSRLVRWRLGRFTNMREECSCMSPIGVHISRDHFLSCRALDGELLDALPSAPLGVNKIDHALNCLPVNPSSGPPPFWSALLSLLHAIDCITHPLAVIPPDPDPGSLWFTDKKTQH</sequence>
<dbReference type="InterPro" id="IPR036691">
    <property type="entry name" value="Endo/exonu/phosph_ase_sf"/>
</dbReference>
<dbReference type="CDD" id="cd01650">
    <property type="entry name" value="RT_nLTR_like"/>
    <property type="match status" value="1"/>
</dbReference>
<dbReference type="Pfam" id="PF14529">
    <property type="entry name" value="Exo_endo_phos_2"/>
    <property type="match status" value="1"/>
</dbReference>
<gene>
    <name evidence="4" type="ORF">INT46_004995</name>
</gene>
<dbReference type="Pfam" id="PF00078">
    <property type="entry name" value="RVT_1"/>
    <property type="match status" value="1"/>
</dbReference>
<evidence type="ECO:0000256" key="2">
    <source>
        <dbReference type="SAM" id="MobiDB-lite"/>
    </source>
</evidence>
<comment type="caution">
    <text evidence="4">The sequence shown here is derived from an EMBL/GenBank/DDBJ whole genome shotgun (WGS) entry which is preliminary data.</text>
</comment>
<keyword evidence="1" id="KW-0175">Coiled coil</keyword>
<dbReference type="InterPro" id="IPR000477">
    <property type="entry name" value="RT_dom"/>
</dbReference>
<dbReference type="EMBL" id="JAEPRC010000218">
    <property type="protein sequence ID" value="KAG2203727.1"/>
    <property type="molecule type" value="Genomic_DNA"/>
</dbReference>
<dbReference type="GO" id="GO:0003824">
    <property type="term" value="F:catalytic activity"/>
    <property type="evidence" value="ECO:0007669"/>
    <property type="project" value="InterPro"/>
</dbReference>
<evidence type="ECO:0000313" key="4">
    <source>
        <dbReference type="EMBL" id="KAG2203727.1"/>
    </source>
</evidence>
<dbReference type="SUPFAM" id="SSF56219">
    <property type="entry name" value="DNase I-like"/>
    <property type="match status" value="1"/>
</dbReference>
<evidence type="ECO:0000313" key="5">
    <source>
        <dbReference type="Proteomes" id="UP000650833"/>
    </source>
</evidence>
<evidence type="ECO:0000259" key="3">
    <source>
        <dbReference type="PROSITE" id="PS50878"/>
    </source>
</evidence>
<feature type="compositionally biased region" description="Polar residues" evidence="2">
    <location>
        <begin position="89"/>
        <end position="100"/>
    </location>
</feature>
<dbReference type="Gene3D" id="3.60.10.10">
    <property type="entry name" value="Endonuclease/exonuclease/phosphatase"/>
    <property type="match status" value="1"/>
</dbReference>
<dbReference type="PANTHER" id="PTHR19446">
    <property type="entry name" value="REVERSE TRANSCRIPTASES"/>
    <property type="match status" value="1"/>
</dbReference>
<dbReference type="OrthoDB" id="2272068at2759"/>
<reference evidence="4" key="1">
    <citation type="submission" date="2020-12" db="EMBL/GenBank/DDBJ databases">
        <title>Metabolic potential, ecology and presence of endohyphal bacteria is reflected in genomic diversity of Mucoromycotina.</title>
        <authorList>
            <person name="Muszewska A."/>
            <person name="Okrasinska A."/>
            <person name="Steczkiewicz K."/>
            <person name="Drgas O."/>
            <person name="Orlowska M."/>
            <person name="Perlinska-Lenart U."/>
            <person name="Aleksandrzak-Piekarczyk T."/>
            <person name="Szatraj K."/>
            <person name="Zielenkiewicz U."/>
            <person name="Pilsyk S."/>
            <person name="Malc E."/>
            <person name="Mieczkowski P."/>
            <person name="Kruszewska J.S."/>
            <person name="Biernat P."/>
            <person name="Pawlowska J."/>
        </authorList>
    </citation>
    <scope>NUCLEOTIDE SEQUENCE</scope>
    <source>
        <strain evidence="4">CBS 226.32</strain>
    </source>
</reference>
<dbReference type="InterPro" id="IPR005135">
    <property type="entry name" value="Endo/exonuclease/phosphatase"/>
</dbReference>
<accession>A0A8H7R4K1</accession>
<dbReference type="Proteomes" id="UP000650833">
    <property type="component" value="Unassembled WGS sequence"/>
</dbReference>
<feature type="domain" description="Reverse transcriptase" evidence="3">
    <location>
        <begin position="816"/>
        <end position="1091"/>
    </location>
</feature>
<protein>
    <recommendedName>
        <fullName evidence="3">Reverse transcriptase domain-containing protein</fullName>
    </recommendedName>
</protein>
<keyword evidence="5" id="KW-1185">Reference proteome</keyword>
<dbReference type="PROSITE" id="PS50878">
    <property type="entry name" value="RT_POL"/>
    <property type="match status" value="1"/>
</dbReference>
<name>A0A8H7R4K1_9FUNG</name>
<feature type="coiled-coil region" evidence="1">
    <location>
        <begin position="17"/>
        <end position="61"/>
    </location>
</feature>
<proteinExistence type="predicted"/>
<evidence type="ECO:0000256" key="1">
    <source>
        <dbReference type="SAM" id="Coils"/>
    </source>
</evidence>
<organism evidence="4 5">
    <name type="scientific">Mucor plumbeus</name>
    <dbReference type="NCBI Taxonomy" id="97098"/>
    <lineage>
        <taxon>Eukaryota</taxon>
        <taxon>Fungi</taxon>
        <taxon>Fungi incertae sedis</taxon>
        <taxon>Mucoromycota</taxon>
        <taxon>Mucoromycotina</taxon>
        <taxon>Mucoromycetes</taxon>
        <taxon>Mucorales</taxon>
        <taxon>Mucorineae</taxon>
        <taxon>Mucoraceae</taxon>
        <taxon>Mucor</taxon>
    </lineage>
</organism>